<evidence type="ECO:0000256" key="1">
    <source>
        <dbReference type="SAM" id="SignalP"/>
    </source>
</evidence>
<dbReference type="InterPro" id="IPR011990">
    <property type="entry name" value="TPR-like_helical_dom_sf"/>
</dbReference>
<evidence type="ECO:0000313" key="2">
    <source>
        <dbReference type="EMBL" id="PPE72103.1"/>
    </source>
</evidence>
<protein>
    <submittedName>
        <fullName evidence="2">Uncharacterized protein</fullName>
    </submittedName>
</protein>
<dbReference type="Pfam" id="PF14559">
    <property type="entry name" value="TPR_19"/>
    <property type="match status" value="1"/>
</dbReference>
<comment type="caution">
    <text evidence="2">The sequence shown here is derived from an EMBL/GenBank/DDBJ whole genome shotgun (WGS) entry which is preliminary data.</text>
</comment>
<keyword evidence="3" id="KW-1185">Reference proteome</keyword>
<proteinExistence type="predicted"/>
<dbReference type="AlphaFoldDB" id="A0A2S5TAR8"/>
<feature type="chain" id="PRO_5015528059" evidence="1">
    <location>
        <begin position="22"/>
        <end position="208"/>
    </location>
</feature>
<accession>A0A2S5TAR8</accession>
<dbReference type="OrthoDB" id="9812424at2"/>
<name>A0A2S5TAR8_9GAMM</name>
<keyword evidence="1" id="KW-0732">Signal</keyword>
<feature type="signal peptide" evidence="1">
    <location>
        <begin position="1"/>
        <end position="21"/>
    </location>
</feature>
<reference evidence="2 3" key="1">
    <citation type="submission" date="2018-02" db="EMBL/GenBank/DDBJ databases">
        <title>Genome sequencing of Solimonas sp. HR-BB.</title>
        <authorList>
            <person name="Lee Y."/>
            <person name="Jeon C.O."/>
        </authorList>
    </citation>
    <scope>NUCLEOTIDE SEQUENCE [LARGE SCALE GENOMIC DNA]</scope>
    <source>
        <strain evidence="2 3">HR-BB</strain>
    </source>
</reference>
<evidence type="ECO:0000313" key="3">
    <source>
        <dbReference type="Proteomes" id="UP000238220"/>
    </source>
</evidence>
<gene>
    <name evidence="2" type="ORF">C3942_20310</name>
</gene>
<organism evidence="2 3">
    <name type="scientific">Solimonas fluminis</name>
    <dbReference type="NCBI Taxonomy" id="2086571"/>
    <lineage>
        <taxon>Bacteria</taxon>
        <taxon>Pseudomonadati</taxon>
        <taxon>Pseudomonadota</taxon>
        <taxon>Gammaproteobacteria</taxon>
        <taxon>Nevskiales</taxon>
        <taxon>Nevskiaceae</taxon>
        <taxon>Solimonas</taxon>
    </lineage>
</organism>
<sequence length="208" mass="22456">MRKLFLGLLLGSLALSFAARAETVEEGLPALQHGWAEAYYVTAAADKEKQFERLGARAAQLAAANPGRAEPLVWQAIILSSHAKFEGGLGALGKIKTARELLLQAEKIQPAVLDGSIYTSLGSLYAKAPGWPIAYGDRKKAAEYLQRALQINPNGIDPNYFYGDLLLEQGNRAEGEKYLRKALAAPPRPGREDADTGRRAEIAALLGK</sequence>
<dbReference type="Proteomes" id="UP000238220">
    <property type="component" value="Unassembled WGS sequence"/>
</dbReference>
<dbReference type="SUPFAM" id="SSF48452">
    <property type="entry name" value="TPR-like"/>
    <property type="match status" value="1"/>
</dbReference>
<dbReference type="EMBL" id="PSNW01000016">
    <property type="protein sequence ID" value="PPE72103.1"/>
    <property type="molecule type" value="Genomic_DNA"/>
</dbReference>
<dbReference type="Gene3D" id="1.25.40.10">
    <property type="entry name" value="Tetratricopeptide repeat domain"/>
    <property type="match status" value="1"/>
</dbReference>